<dbReference type="InterPro" id="IPR004405">
    <property type="entry name" value="TF_pelota"/>
</dbReference>
<evidence type="ECO:0000259" key="1">
    <source>
        <dbReference type="Pfam" id="PF03464"/>
    </source>
</evidence>
<reference evidence="2" key="1">
    <citation type="submission" date="2022-06" db="EMBL/GenBank/DDBJ databases">
        <authorList>
            <consortium name="SYNGENTA / RWTH Aachen University"/>
        </authorList>
    </citation>
    <scope>NUCLEOTIDE SEQUENCE</scope>
</reference>
<dbReference type="SUPFAM" id="SSF53137">
    <property type="entry name" value="Translational machinery components"/>
    <property type="match status" value="1"/>
</dbReference>
<evidence type="ECO:0000313" key="3">
    <source>
        <dbReference type="Proteomes" id="UP001153365"/>
    </source>
</evidence>
<dbReference type="GO" id="GO:0071025">
    <property type="term" value="P:RNA surveillance"/>
    <property type="evidence" value="ECO:0007669"/>
    <property type="project" value="InterPro"/>
</dbReference>
<dbReference type="Pfam" id="PF03464">
    <property type="entry name" value="eRF1_2"/>
    <property type="match status" value="1"/>
</dbReference>
<dbReference type="EMBL" id="CALTRL010000895">
    <property type="protein sequence ID" value="CAH7670022.1"/>
    <property type="molecule type" value="Genomic_DNA"/>
</dbReference>
<feature type="domain" description="eRF1" evidence="1">
    <location>
        <begin position="2"/>
        <end position="87"/>
    </location>
</feature>
<dbReference type="InterPro" id="IPR042226">
    <property type="entry name" value="eFR1_2_sf"/>
</dbReference>
<dbReference type="AlphaFoldDB" id="A0AAV0AQ85"/>
<comment type="caution">
    <text evidence="2">The sequence shown here is derived from an EMBL/GenBank/DDBJ whole genome shotgun (WGS) entry which is preliminary data.</text>
</comment>
<dbReference type="GO" id="GO:0070481">
    <property type="term" value="P:nuclear-transcribed mRNA catabolic process, non-stop decay"/>
    <property type="evidence" value="ECO:0007669"/>
    <property type="project" value="InterPro"/>
</dbReference>
<dbReference type="InterPro" id="IPR005141">
    <property type="entry name" value="eRF1_2"/>
</dbReference>
<name>A0AAV0AQ85_PHAPC</name>
<organism evidence="2 3">
    <name type="scientific">Phakopsora pachyrhizi</name>
    <name type="common">Asian soybean rust disease fungus</name>
    <dbReference type="NCBI Taxonomy" id="170000"/>
    <lineage>
        <taxon>Eukaryota</taxon>
        <taxon>Fungi</taxon>
        <taxon>Dikarya</taxon>
        <taxon>Basidiomycota</taxon>
        <taxon>Pucciniomycotina</taxon>
        <taxon>Pucciniomycetes</taxon>
        <taxon>Pucciniales</taxon>
        <taxon>Phakopsoraceae</taxon>
        <taxon>Phakopsora</taxon>
    </lineage>
</organism>
<dbReference type="GO" id="GO:0070966">
    <property type="term" value="P:nuclear-transcribed mRNA catabolic process, no-go decay"/>
    <property type="evidence" value="ECO:0007669"/>
    <property type="project" value="InterPro"/>
</dbReference>
<dbReference type="GO" id="GO:0005737">
    <property type="term" value="C:cytoplasm"/>
    <property type="evidence" value="ECO:0007669"/>
    <property type="project" value="TreeGrafter"/>
</dbReference>
<proteinExistence type="predicted"/>
<dbReference type="PANTHER" id="PTHR10853:SF0">
    <property type="entry name" value="PROTEIN PELOTA HOMOLOG"/>
    <property type="match status" value="1"/>
</dbReference>
<gene>
    <name evidence="2" type="ORF">PPACK8108_LOCUS4694</name>
</gene>
<accession>A0AAV0AQ85</accession>
<sequence>MEEFYKQIFESVLQLFNLTKLKLVIIASPGASKDLVYESIFSEATRIGKKEILILKTKFQRVYSPSVHIQSLTEVLSPPQVSNQLKDSQYSKENQAPDKFQRMIGL</sequence>
<protein>
    <submittedName>
        <fullName evidence="2">Expressed protein</fullName>
    </submittedName>
</protein>
<keyword evidence="3" id="KW-1185">Reference proteome</keyword>
<dbReference type="Proteomes" id="UP001153365">
    <property type="component" value="Unassembled WGS sequence"/>
</dbReference>
<dbReference type="PANTHER" id="PTHR10853">
    <property type="entry name" value="PELOTA"/>
    <property type="match status" value="1"/>
</dbReference>
<dbReference type="GO" id="GO:0032790">
    <property type="term" value="P:ribosome disassembly"/>
    <property type="evidence" value="ECO:0007669"/>
    <property type="project" value="TreeGrafter"/>
</dbReference>
<dbReference type="GO" id="GO:0070651">
    <property type="term" value="P:nonfunctional rRNA decay"/>
    <property type="evidence" value="ECO:0007669"/>
    <property type="project" value="TreeGrafter"/>
</dbReference>
<dbReference type="Gene3D" id="3.30.420.60">
    <property type="entry name" value="eRF1 domain 2"/>
    <property type="match status" value="1"/>
</dbReference>
<evidence type="ECO:0000313" key="2">
    <source>
        <dbReference type="EMBL" id="CAH7670022.1"/>
    </source>
</evidence>